<dbReference type="Proteomes" id="UP000482800">
    <property type="component" value="Unassembled WGS sequence"/>
</dbReference>
<dbReference type="InterPro" id="IPR008979">
    <property type="entry name" value="Galactose-bd-like_sf"/>
</dbReference>
<dbReference type="InterPro" id="IPR055240">
    <property type="entry name" value="CBM13-like"/>
</dbReference>
<dbReference type="Gene3D" id="2.60.120.260">
    <property type="entry name" value="Galactose-binding domain-like"/>
    <property type="match status" value="1"/>
</dbReference>
<protein>
    <recommendedName>
        <fullName evidence="1">Alpha-galactosidase CBM13 domain-containing protein</fullName>
    </recommendedName>
</protein>
<dbReference type="SUPFAM" id="SSF49785">
    <property type="entry name" value="Galactose-binding domain-like"/>
    <property type="match status" value="1"/>
</dbReference>
<evidence type="ECO:0000313" key="3">
    <source>
        <dbReference type="Proteomes" id="UP000482800"/>
    </source>
</evidence>
<accession>A0A6V8K690</accession>
<dbReference type="CDD" id="cd04081">
    <property type="entry name" value="CBM35_galactosidase-like"/>
    <property type="match status" value="1"/>
</dbReference>
<organism evidence="2 3">
    <name type="scientific">Phytohabitans houttuyneae</name>
    <dbReference type="NCBI Taxonomy" id="1076126"/>
    <lineage>
        <taxon>Bacteria</taxon>
        <taxon>Bacillati</taxon>
        <taxon>Actinomycetota</taxon>
        <taxon>Actinomycetes</taxon>
        <taxon>Micromonosporales</taxon>
        <taxon>Micromonosporaceae</taxon>
    </lineage>
</organism>
<gene>
    <name evidence="2" type="ORF">Phou_005050</name>
</gene>
<dbReference type="Pfam" id="PF22704">
    <property type="entry name" value="CBM13-like"/>
    <property type="match status" value="1"/>
</dbReference>
<evidence type="ECO:0000313" key="2">
    <source>
        <dbReference type="EMBL" id="GFJ76325.1"/>
    </source>
</evidence>
<sequence length="105" mass="11477">MAAPSAGTYAMRVRYANPEQSAATHYNPDPLARHADISVNGAAAQRVLFPHTFHDNNFWELTVPVRLAKGANTVRFSAAELPNFDGVTYASETFPGILLRSQYAP</sequence>
<reference evidence="2 3" key="2">
    <citation type="submission" date="2020-03" db="EMBL/GenBank/DDBJ databases">
        <authorList>
            <person name="Ichikawa N."/>
            <person name="Kimura A."/>
            <person name="Kitahashi Y."/>
            <person name="Uohara A."/>
        </authorList>
    </citation>
    <scope>NUCLEOTIDE SEQUENCE [LARGE SCALE GENOMIC DNA]</scope>
    <source>
        <strain evidence="2 3">NBRC 108639</strain>
    </source>
</reference>
<dbReference type="EMBL" id="BLPF01000001">
    <property type="protein sequence ID" value="GFJ76325.1"/>
    <property type="molecule type" value="Genomic_DNA"/>
</dbReference>
<proteinExistence type="predicted"/>
<evidence type="ECO:0000259" key="1">
    <source>
        <dbReference type="Pfam" id="PF22704"/>
    </source>
</evidence>
<name>A0A6V8K690_9ACTN</name>
<feature type="domain" description="Alpha-galactosidase CBM13" evidence="1">
    <location>
        <begin position="3"/>
        <end position="87"/>
    </location>
</feature>
<keyword evidence="3" id="KW-1185">Reference proteome</keyword>
<reference evidence="2 3" key="1">
    <citation type="submission" date="2020-03" db="EMBL/GenBank/DDBJ databases">
        <title>Whole genome shotgun sequence of Phytohabitans houttuyneae NBRC 108639.</title>
        <authorList>
            <person name="Komaki H."/>
            <person name="Tamura T."/>
        </authorList>
    </citation>
    <scope>NUCLEOTIDE SEQUENCE [LARGE SCALE GENOMIC DNA]</scope>
    <source>
        <strain evidence="2 3">NBRC 108639</strain>
    </source>
</reference>
<dbReference type="AlphaFoldDB" id="A0A6V8K690"/>
<comment type="caution">
    <text evidence="2">The sequence shown here is derived from an EMBL/GenBank/DDBJ whole genome shotgun (WGS) entry which is preliminary data.</text>
</comment>
<dbReference type="RefSeq" id="WP_178134951.1">
    <property type="nucleotide sequence ID" value="NZ_BAABGO010000003.1"/>
</dbReference>